<evidence type="ECO:0000256" key="12">
    <source>
        <dbReference type="SAM" id="MobiDB-lite"/>
    </source>
</evidence>
<evidence type="ECO:0000256" key="11">
    <source>
        <dbReference type="PROSITE-ProRule" id="PRU00236"/>
    </source>
</evidence>
<comment type="similarity">
    <text evidence="8">Belongs to the sirtuin family. Class IV subfamily.</text>
</comment>
<dbReference type="Proteomes" id="UP000751190">
    <property type="component" value="Unassembled WGS sequence"/>
</dbReference>
<dbReference type="PANTHER" id="PTHR11085:SF1">
    <property type="entry name" value="NAD-DEPENDENT PROTEIN DEACETYLASE SIRTUIN-7"/>
    <property type="match status" value="1"/>
</dbReference>
<reference evidence="14" key="1">
    <citation type="submission" date="2021-05" db="EMBL/GenBank/DDBJ databases">
        <title>The genome of the haptophyte Pavlova lutheri (Diacronema luteri, Pavlovales) - a model for lipid biosynthesis in eukaryotic algae.</title>
        <authorList>
            <person name="Hulatt C.J."/>
            <person name="Posewitz M.C."/>
        </authorList>
    </citation>
    <scope>NUCLEOTIDE SEQUENCE</scope>
    <source>
        <strain evidence="14">NIVA-4/92</strain>
    </source>
</reference>
<dbReference type="GO" id="GO:0046872">
    <property type="term" value="F:metal ion binding"/>
    <property type="evidence" value="ECO:0007669"/>
    <property type="project" value="UniProtKB-KW"/>
</dbReference>
<keyword evidence="7" id="KW-0520">NAD</keyword>
<feature type="binding site" evidence="11">
    <location>
        <position position="220"/>
    </location>
    <ligand>
        <name>Zn(2+)</name>
        <dbReference type="ChEBI" id="CHEBI:29105"/>
    </ligand>
</feature>
<feature type="region of interest" description="Disordered" evidence="12">
    <location>
        <begin position="377"/>
        <end position="418"/>
    </location>
</feature>
<dbReference type="GO" id="GO:0017136">
    <property type="term" value="F:histone deacetylase activity, NAD-dependent"/>
    <property type="evidence" value="ECO:0007669"/>
    <property type="project" value="TreeGrafter"/>
</dbReference>
<feature type="binding site" evidence="11">
    <location>
        <position position="217"/>
    </location>
    <ligand>
        <name>Zn(2+)</name>
        <dbReference type="ChEBI" id="CHEBI:29105"/>
    </ligand>
</feature>
<dbReference type="InterPro" id="IPR026590">
    <property type="entry name" value="Ssirtuin_cat_dom"/>
</dbReference>
<evidence type="ECO:0000256" key="10">
    <source>
        <dbReference type="ARBA" id="ARBA00043038"/>
    </source>
</evidence>
<comment type="caution">
    <text evidence="14">The sequence shown here is derived from an EMBL/GenBank/DDBJ whole genome shotgun (WGS) entry which is preliminary data.</text>
</comment>
<evidence type="ECO:0000313" key="15">
    <source>
        <dbReference type="Proteomes" id="UP000751190"/>
    </source>
</evidence>
<feature type="binding site" evidence="11">
    <location>
        <position position="245"/>
    </location>
    <ligand>
        <name>Zn(2+)</name>
        <dbReference type="ChEBI" id="CHEBI:29105"/>
    </ligand>
</feature>
<comment type="cofactor">
    <cofactor evidence="1">
        <name>Zn(2+)</name>
        <dbReference type="ChEBI" id="CHEBI:29105"/>
    </cofactor>
</comment>
<dbReference type="PROSITE" id="PS50305">
    <property type="entry name" value="SIRTUIN"/>
    <property type="match status" value="1"/>
</dbReference>
<gene>
    <name evidence="14" type="ORF">KFE25_008713</name>
</gene>
<accession>A0A8J5XX39</accession>
<evidence type="ECO:0000256" key="8">
    <source>
        <dbReference type="ARBA" id="ARBA00038170"/>
    </source>
</evidence>
<keyword evidence="3" id="KW-0597">Phosphoprotein</keyword>
<dbReference type="FunFam" id="3.40.50.1220:FF:000038">
    <property type="entry name" value="NAD-dependent protein deacetylase sirtuin-6 isoform X2"/>
    <property type="match status" value="1"/>
</dbReference>
<protein>
    <recommendedName>
        <fullName evidence="2">protein acetyllysine N-acetyltransferase</fullName>
        <ecNumber evidence="2">2.3.1.286</ecNumber>
    </recommendedName>
    <alternativeName>
        <fullName evidence="10">Regulatory protein SIR2 homolog 7</fullName>
    </alternativeName>
    <alternativeName>
        <fullName evidence="9">SIR2-like protein 7</fullName>
    </alternativeName>
</protein>
<dbReference type="SUPFAM" id="SSF52467">
    <property type="entry name" value="DHS-like NAD/FAD-binding domain"/>
    <property type="match status" value="1"/>
</dbReference>
<organism evidence="14 15">
    <name type="scientific">Diacronema lutheri</name>
    <name type="common">Unicellular marine alga</name>
    <name type="synonym">Monochrysis lutheri</name>
    <dbReference type="NCBI Taxonomy" id="2081491"/>
    <lineage>
        <taxon>Eukaryota</taxon>
        <taxon>Haptista</taxon>
        <taxon>Haptophyta</taxon>
        <taxon>Pavlovophyceae</taxon>
        <taxon>Pavlovales</taxon>
        <taxon>Pavlovaceae</taxon>
        <taxon>Diacronema</taxon>
    </lineage>
</organism>
<evidence type="ECO:0000313" key="14">
    <source>
        <dbReference type="EMBL" id="KAG8470292.1"/>
    </source>
</evidence>
<proteinExistence type="inferred from homology"/>
<dbReference type="Gene3D" id="3.40.50.1220">
    <property type="entry name" value="TPP-binding domain"/>
    <property type="match status" value="1"/>
</dbReference>
<feature type="domain" description="Deacetylase sirtuin-type" evidence="13">
    <location>
        <begin position="103"/>
        <end position="347"/>
    </location>
</feature>
<evidence type="ECO:0000256" key="7">
    <source>
        <dbReference type="ARBA" id="ARBA00023027"/>
    </source>
</evidence>
<feature type="region of interest" description="Disordered" evidence="12">
    <location>
        <begin position="71"/>
        <end position="103"/>
    </location>
</feature>
<dbReference type="AlphaFoldDB" id="A0A8J5XX39"/>
<dbReference type="OMA" id="ERGSLKW"/>
<feature type="compositionally biased region" description="Basic and acidic residues" evidence="12">
    <location>
        <begin position="74"/>
        <end position="103"/>
    </location>
</feature>
<name>A0A8J5XX39_DIALT</name>
<dbReference type="EMBL" id="JAGTXO010000001">
    <property type="protein sequence ID" value="KAG8470292.1"/>
    <property type="molecule type" value="Genomic_DNA"/>
</dbReference>
<dbReference type="Gene3D" id="2.20.28.200">
    <property type="match status" value="1"/>
</dbReference>
<evidence type="ECO:0000256" key="2">
    <source>
        <dbReference type="ARBA" id="ARBA00012928"/>
    </source>
</evidence>
<evidence type="ECO:0000256" key="4">
    <source>
        <dbReference type="ARBA" id="ARBA00022679"/>
    </source>
</evidence>
<dbReference type="EC" id="2.3.1.286" evidence="2"/>
<dbReference type="Pfam" id="PF02146">
    <property type="entry name" value="SIR2"/>
    <property type="match status" value="1"/>
</dbReference>
<evidence type="ECO:0000256" key="1">
    <source>
        <dbReference type="ARBA" id="ARBA00001947"/>
    </source>
</evidence>
<keyword evidence="6 11" id="KW-0862">Zinc</keyword>
<keyword evidence="5 11" id="KW-0479">Metal-binding</keyword>
<dbReference type="InterPro" id="IPR029035">
    <property type="entry name" value="DHS-like_NAD/FAD-binding_dom"/>
</dbReference>
<dbReference type="InterPro" id="IPR003000">
    <property type="entry name" value="Sirtuin"/>
</dbReference>
<evidence type="ECO:0000259" key="13">
    <source>
        <dbReference type="PROSITE" id="PS50305"/>
    </source>
</evidence>
<dbReference type="PANTHER" id="PTHR11085">
    <property type="entry name" value="NAD-DEPENDENT PROTEIN DEACYLASE SIRTUIN-5, MITOCHONDRIAL-RELATED"/>
    <property type="match status" value="1"/>
</dbReference>
<feature type="binding site" evidence="11">
    <location>
        <position position="250"/>
    </location>
    <ligand>
        <name>Zn(2+)</name>
        <dbReference type="ChEBI" id="CHEBI:29105"/>
    </ligand>
</feature>
<evidence type="ECO:0000256" key="9">
    <source>
        <dbReference type="ARBA" id="ARBA00041832"/>
    </source>
</evidence>
<feature type="active site" description="Proton acceptor" evidence="11">
    <location>
        <position position="209"/>
    </location>
</feature>
<sequence length="418" mass="46083">MDQPTTLGPASELGAEVGAAHAPSSREARKQEFMLARLAAQEEQRLRQTIRAALKSKGLLSAEDEALLAAHPAAADEERQAIERGREKKLRDEERTAEVEDSEADIREKVVELAALLKAAKHVVVYTGAGLSTAAQIPDYRGPQGVWTLQKRGGQASMPIEYEETRPTAAHMALRALVRTKRVRHVVSQNVDGLHRRSGMPATSLTELHGNIFLEQCVRCGKRYLRPFHVTDASSYHHHQTPRKCAAAKCAGAQLRDTIVYFGEKLHDADLERARAESAKADLAIFLGSSLKVLQHYKFIWERPRDKQKRFVIVNLQWTPKDRTADLKINGRCDAVLGRLLAALKLKLPAYSEHHDPIAALAKITGAKAVARGAAATAASGGRAPKSRAFPTVVRRSADERPMAAEAAGNTRKRQRRR</sequence>
<dbReference type="GO" id="GO:0005634">
    <property type="term" value="C:nucleus"/>
    <property type="evidence" value="ECO:0007669"/>
    <property type="project" value="TreeGrafter"/>
</dbReference>
<keyword evidence="15" id="KW-1185">Reference proteome</keyword>
<evidence type="ECO:0000256" key="3">
    <source>
        <dbReference type="ARBA" id="ARBA00022553"/>
    </source>
</evidence>
<evidence type="ECO:0000256" key="5">
    <source>
        <dbReference type="ARBA" id="ARBA00022723"/>
    </source>
</evidence>
<feature type="region of interest" description="Disordered" evidence="12">
    <location>
        <begin position="1"/>
        <end position="28"/>
    </location>
</feature>
<dbReference type="InterPro" id="IPR050134">
    <property type="entry name" value="NAD-dep_sirtuin_deacylases"/>
</dbReference>
<dbReference type="GO" id="GO:0070403">
    <property type="term" value="F:NAD+ binding"/>
    <property type="evidence" value="ECO:0007669"/>
    <property type="project" value="InterPro"/>
</dbReference>
<dbReference type="OrthoDB" id="424302at2759"/>
<evidence type="ECO:0000256" key="6">
    <source>
        <dbReference type="ARBA" id="ARBA00022833"/>
    </source>
</evidence>
<keyword evidence="4" id="KW-0808">Transferase</keyword>